<dbReference type="PANTHER" id="PTHR13275">
    <property type="entry name" value="YL-1 PROTEIN TRANSCRIPTION FACTOR-LIKE 1"/>
    <property type="match status" value="1"/>
</dbReference>
<gene>
    <name evidence="6" type="ORF">BXYJ_LOCUS12927</name>
</gene>
<dbReference type="WBParaSite" id="BXY_1679900.1">
    <property type="protein sequence ID" value="BXY_1679900.1"/>
    <property type="gene ID" value="BXY_1679900"/>
</dbReference>
<comment type="similarity">
    <text evidence="1">Belongs to the VPS72/YL1 family.</text>
</comment>
<evidence type="ECO:0000313" key="6">
    <source>
        <dbReference type="EMBL" id="CAD5232836.1"/>
    </source>
</evidence>
<dbReference type="Pfam" id="PF08265">
    <property type="entry name" value="YL1_C"/>
    <property type="match status" value="1"/>
</dbReference>
<evidence type="ECO:0000256" key="3">
    <source>
        <dbReference type="SAM" id="Coils"/>
    </source>
</evidence>
<feature type="compositionally biased region" description="Acidic residues" evidence="4">
    <location>
        <begin position="27"/>
        <end position="57"/>
    </location>
</feature>
<feature type="region of interest" description="Disordered" evidence="4">
    <location>
        <begin position="1"/>
        <end position="73"/>
    </location>
</feature>
<dbReference type="Proteomes" id="UP000582659">
    <property type="component" value="Unassembled WGS sequence"/>
</dbReference>
<accession>A0A1I7SUS6</accession>
<evidence type="ECO:0000256" key="4">
    <source>
        <dbReference type="SAM" id="MobiDB-lite"/>
    </source>
</evidence>
<evidence type="ECO:0000313" key="8">
    <source>
        <dbReference type="Proteomes" id="UP000659654"/>
    </source>
</evidence>
<dbReference type="PANTHER" id="PTHR13275:SF4">
    <property type="entry name" value="VACUOLAR PROTEIN SORTING-ASSOCIATED PROTEIN 72 HOMOLOG"/>
    <property type="match status" value="1"/>
</dbReference>
<dbReference type="Pfam" id="PF05764">
    <property type="entry name" value="YL1"/>
    <property type="match status" value="1"/>
</dbReference>
<reference evidence="9" key="1">
    <citation type="submission" date="2016-11" db="UniProtKB">
        <authorList>
            <consortium name="WormBaseParasite"/>
        </authorList>
    </citation>
    <scope>IDENTIFICATION</scope>
</reference>
<dbReference type="SMR" id="A0A1I7SUS6"/>
<sequence>MDKPSTSAAADDERRKSVRFQAKKEESEAESSSENEEGSGEESDEDSEEESSSDESVELPPPLAPNRSRRLNAGNRYSKVLAEEGHKAEGDEVYETLYGGFKEVENDDNFEADSDDESDEENKDLDEEEERGEEAETEEHQGDNDEDLMEPKKKKKKVAIQKKPSWLMAQMSEDSVPLNALSTADQARRLKECKAIAEENRRSLEEMLKKQREEKEKQKIKPRARYLQGPKESYYSDSSKTYLLKPSIKQWKEAQVYERKCVVTGKPAKYRDPQTGHYYYGLNEFKEIRNNPQKYPILKKTPTAGSQVIDNPPATKQLSYPSSWNPPELVKEGEDQISIESAAANTLIWMHSKSNDQSASPPSTKELEMVRALFDDRPKRLELAIEEKKPSPMIIPQPSPSVRRPVYILKPRGLDGNDISAPQRISPRAMKRPIFISPSGPEAKIQKLG</sequence>
<reference evidence="6" key="2">
    <citation type="submission" date="2020-09" db="EMBL/GenBank/DDBJ databases">
        <authorList>
            <person name="Kikuchi T."/>
        </authorList>
    </citation>
    <scope>NUCLEOTIDE SEQUENCE</scope>
    <source>
        <strain evidence="6">Ka4C1</strain>
    </source>
</reference>
<dbReference type="eggNOG" id="KOG2897">
    <property type="taxonomic scope" value="Eukaryota"/>
</dbReference>
<evidence type="ECO:0000256" key="2">
    <source>
        <dbReference type="ARBA" id="ARBA00020000"/>
    </source>
</evidence>
<dbReference type="Proteomes" id="UP000095284">
    <property type="component" value="Unplaced"/>
</dbReference>
<feature type="region of interest" description="Disordered" evidence="4">
    <location>
        <begin position="98"/>
        <end position="163"/>
    </location>
</feature>
<name>A0A1I7SUS6_BURXY</name>
<evidence type="ECO:0000313" key="7">
    <source>
        <dbReference type="Proteomes" id="UP000095284"/>
    </source>
</evidence>
<evidence type="ECO:0000259" key="5">
    <source>
        <dbReference type="SMART" id="SM00993"/>
    </source>
</evidence>
<keyword evidence="3" id="KW-0175">Coiled coil</keyword>
<organism evidence="7 9">
    <name type="scientific">Bursaphelenchus xylophilus</name>
    <name type="common">Pinewood nematode worm</name>
    <name type="synonym">Aphelenchoides xylophilus</name>
    <dbReference type="NCBI Taxonomy" id="6326"/>
    <lineage>
        <taxon>Eukaryota</taxon>
        <taxon>Metazoa</taxon>
        <taxon>Ecdysozoa</taxon>
        <taxon>Nematoda</taxon>
        <taxon>Chromadorea</taxon>
        <taxon>Rhabditida</taxon>
        <taxon>Tylenchina</taxon>
        <taxon>Tylenchomorpha</taxon>
        <taxon>Aphelenchoidea</taxon>
        <taxon>Aphelenchoididae</taxon>
        <taxon>Bursaphelenchus</taxon>
    </lineage>
</organism>
<feature type="domain" description="Vps72/YL1 C-terminal" evidence="5">
    <location>
        <begin position="259"/>
        <end position="288"/>
    </location>
</feature>
<dbReference type="EMBL" id="CAJFDI010000005">
    <property type="protein sequence ID" value="CAD5232836.1"/>
    <property type="molecule type" value="Genomic_DNA"/>
</dbReference>
<dbReference type="InterPro" id="IPR046757">
    <property type="entry name" value="YL1_N"/>
</dbReference>
<feature type="coiled-coil region" evidence="3">
    <location>
        <begin position="187"/>
        <end position="221"/>
    </location>
</feature>
<dbReference type="InterPro" id="IPR013272">
    <property type="entry name" value="Vps72/YL1_C"/>
</dbReference>
<evidence type="ECO:0000313" key="9">
    <source>
        <dbReference type="WBParaSite" id="BXY_1679900.1"/>
    </source>
</evidence>
<dbReference type="AlphaFoldDB" id="A0A1I7SUS6"/>
<dbReference type="Proteomes" id="UP000659654">
    <property type="component" value="Unassembled WGS sequence"/>
</dbReference>
<feature type="region of interest" description="Disordered" evidence="4">
    <location>
        <begin position="303"/>
        <end position="322"/>
    </location>
</feature>
<dbReference type="OrthoDB" id="78296at2759"/>
<proteinExistence type="inferred from homology"/>
<keyword evidence="8" id="KW-1185">Reference proteome</keyword>
<dbReference type="EMBL" id="CAJFCV020000005">
    <property type="protein sequence ID" value="CAG9125901.1"/>
    <property type="molecule type" value="Genomic_DNA"/>
</dbReference>
<dbReference type="GO" id="GO:0005634">
    <property type="term" value="C:nucleus"/>
    <property type="evidence" value="ECO:0007669"/>
    <property type="project" value="TreeGrafter"/>
</dbReference>
<feature type="compositionally biased region" description="Acidic residues" evidence="4">
    <location>
        <begin position="105"/>
        <end position="137"/>
    </location>
</feature>
<protein>
    <recommendedName>
        <fullName evidence="2">Vacuolar protein sorting-associated protein 72 homolog</fullName>
    </recommendedName>
</protein>
<feature type="region of interest" description="Disordered" evidence="4">
    <location>
        <begin position="412"/>
        <end position="449"/>
    </location>
</feature>
<evidence type="ECO:0000256" key="1">
    <source>
        <dbReference type="ARBA" id="ARBA00006832"/>
    </source>
</evidence>
<dbReference type="SMART" id="SM00993">
    <property type="entry name" value="YL1_C"/>
    <property type="match status" value="1"/>
</dbReference>